<name>A0ACC0BHD2_CATRO</name>
<organism evidence="1 2">
    <name type="scientific">Catharanthus roseus</name>
    <name type="common">Madagascar periwinkle</name>
    <name type="synonym">Vinca rosea</name>
    <dbReference type="NCBI Taxonomy" id="4058"/>
    <lineage>
        <taxon>Eukaryota</taxon>
        <taxon>Viridiplantae</taxon>
        <taxon>Streptophyta</taxon>
        <taxon>Embryophyta</taxon>
        <taxon>Tracheophyta</taxon>
        <taxon>Spermatophyta</taxon>
        <taxon>Magnoliopsida</taxon>
        <taxon>eudicotyledons</taxon>
        <taxon>Gunneridae</taxon>
        <taxon>Pentapetalae</taxon>
        <taxon>asterids</taxon>
        <taxon>lamiids</taxon>
        <taxon>Gentianales</taxon>
        <taxon>Apocynaceae</taxon>
        <taxon>Rauvolfioideae</taxon>
        <taxon>Vinceae</taxon>
        <taxon>Catharanthinae</taxon>
        <taxon>Catharanthus</taxon>
    </lineage>
</organism>
<reference evidence="2" key="1">
    <citation type="journal article" date="2023" name="Nat. Plants">
        <title>Single-cell RNA sequencing provides a high-resolution roadmap for understanding the multicellular compartmentation of specialized metabolism.</title>
        <authorList>
            <person name="Sun S."/>
            <person name="Shen X."/>
            <person name="Li Y."/>
            <person name="Li Y."/>
            <person name="Wang S."/>
            <person name="Li R."/>
            <person name="Zhang H."/>
            <person name="Shen G."/>
            <person name="Guo B."/>
            <person name="Wei J."/>
            <person name="Xu J."/>
            <person name="St-Pierre B."/>
            <person name="Chen S."/>
            <person name="Sun C."/>
        </authorList>
    </citation>
    <scope>NUCLEOTIDE SEQUENCE [LARGE SCALE GENOMIC DNA]</scope>
</reference>
<dbReference type="Proteomes" id="UP001060085">
    <property type="component" value="Linkage Group LG03"/>
</dbReference>
<sequence>MENGYQFYFLNSLGTLLVKKQFIEFNSISCAIPRDDECDFNISNYASYVLGVEDKRRSMEKELGTILEDLPISLSLNPSLMCYEASFVKLKLFLESTYLSHTIQRSSSFLAYFVDKMAFGF</sequence>
<keyword evidence="2" id="KW-1185">Reference proteome</keyword>
<accession>A0ACC0BHD2</accession>
<evidence type="ECO:0000313" key="1">
    <source>
        <dbReference type="EMBL" id="KAI5672059.1"/>
    </source>
</evidence>
<protein>
    <submittedName>
        <fullName evidence="1">Uncharacterized protein</fullName>
    </submittedName>
</protein>
<comment type="caution">
    <text evidence="1">The sequence shown here is derived from an EMBL/GenBank/DDBJ whole genome shotgun (WGS) entry which is preliminary data.</text>
</comment>
<gene>
    <name evidence="1" type="ORF">M9H77_12423</name>
</gene>
<evidence type="ECO:0000313" key="2">
    <source>
        <dbReference type="Proteomes" id="UP001060085"/>
    </source>
</evidence>
<proteinExistence type="predicted"/>
<dbReference type="EMBL" id="CM044703">
    <property type="protein sequence ID" value="KAI5672059.1"/>
    <property type="molecule type" value="Genomic_DNA"/>
</dbReference>